<reference evidence="2" key="1">
    <citation type="journal article" date="2023" name="bioRxiv">
        <title>Complete genome of the Medicago anthracnose fungus, Colletotrichum destructivum, reveals a mini-chromosome-like region within a core chromosome.</title>
        <authorList>
            <person name="Lapalu N."/>
            <person name="Simon A."/>
            <person name="Lu A."/>
            <person name="Plaumann P.-L."/>
            <person name="Amselem J."/>
            <person name="Pigne S."/>
            <person name="Auger A."/>
            <person name="Koch C."/>
            <person name="Dallery J.-F."/>
            <person name="O'Connell R.J."/>
        </authorList>
    </citation>
    <scope>NUCLEOTIDE SEQUENCE [LARGE SCALE GENOMIC DNA]</scope>
    <source>
        <strain evidence="2">CBS 520.97</strain>
    </source>
</reference>
<name>A0AAX4I5Y1_9PEZI</name>
<evidence type="ECO:0000313" key="2">
    <source>
        <dbReference type="Proteomes" id="UP001322277"/>
    </source>
</evidence>
<dbReference type="Proteomes" id="UP001322277">
    <property type="component" value="Chromosome 2"/>
</dbReference>
<accession>A0AAX4I5Y1</accession>
<dbReference type="RefSeq" id="XP_062776011.1">
    <property type="nucleotide sequence ID" value="XM_062919960.1"/>
</dbReference>
<dbReference type="AlphaFoldDB" id="A0AAX4I5Y1"/>
<gene>
    <name evidence="1" type="ORF">CDEST_03801</name>
</gene>
<organism evidence="1 2">
    <name type="scientific">Colletotrichum destructivum</name>
    <dbReference type="NCBI Taxonomy" id="34406"/>
    <lineage>
        <taxon>Eukaryota</taxon>
        <taxon>Fungi</taxon>
        <taxon>Dikarya</taxon>
        <taxon>Ascomycota</taxon>
        <taxon>Pezizomycotina</taxon>
        <taxon>Sordariomycetes</taxon>
        <taxon>Hypocreomycetidae</taxon>
        <taxon>Glomerellales</taxon>
        <taxon>Glomerellaceae</taxon>
        <taxon>Colletotrichum</taxon>
        <taxon>Colletotrichum destructivum species complex</taxon>
    </lineage>
</organism>
<dbReference type="KEGG" id="cdet:87940304"/>
<dbReference type="EMBL" id="CP137306">
    <property type="protein sequence ID" value="WQF78787.1"/>
    <property type="molecule type" value="Genomic_DNA"/>
</dbReference>
<evidence type="ECO:0000313" key="1">
    <source>
        <dbReference type="EMBL" id="WQF78787.1"/>
    </source>
</evidence>
<keyword evidence="2" id="KW-1185">Reference proteome</keyword>
<sequence length="70" mass="7933">MNACPQRKSSYTGSGPTQVLASQSIDPAKLSKVLDQRFGQKMYRVEMRHNKFSISARGHLSQEEINQCVY</sequence>
<protein>
    <submittedName>
        <fullName evidence="1">Uncharacterized protein</fullName>
    </submittedName>
</protein>
<dbReference type="GeneID" id="87940304"/>
<proteinExistence type="predicted"/>